<evidence type="ECO:0000256" key="7">
    <source>
        <dbReference type="ARBA" id="ARBA00044507"/>
    </source>
</evidence>
<comment type="similarity">
    <text evidence="7 8">Belongs to the SelA family.</text>
</comment>
<dbReference type="Gene3D" id="3.40.640.10">
    <property type="entry name" value="Type I PLP-dependent aspartate aminotransferase-like (Major domain)"/>
    <property type="match status" value="1"/>
</dbReference>
<dbReference type="InterPro" id="IPR025862">
    <property type="entry name" value="SelA_trans_N_dom"/>
</dbReference>
<feature type="domain" description="L-seryl-tRNA selenium transferase N-terminal" evidence="10">
    <location>
        <begin position="7"/>
        <end position="46"/>
    </location>
</feature>
<evidence type="ECO:0000259" key="10">
    <source>
        <dbReference type="Pfam" id="PF12390"/>
    </source>
</evidence>
<comment type="pathway">
    <text evidence="8">Aminoacyl-tRNA biosynthesis; selenocysteinyl-tRNA(Sec) biosynthesis; selenocysteinyl-tRNA(Sec) from L-seryl-tRNA(Sec) (bacterial route): step 1/1.</text>
</comment>
<evidence type="ECO:0000256" key="1">
    <source>
        <dbReference type="ARBA" id="ARBA00001933"/>
    </source>
</evidence>
<feature type="modified residue" description="N6-(pyridoxal phosphate)lysine" evidence="8 9">
    <location>
        <position position="301"/>
    </location>
</feature>
<sequence>MEKNQVLRKLPKVGDLLGETPVKDLMEKYGKWAVVNAVRQSIDEIRRSLEESMERGFVDAVDEEGLKIAAVERAIRLVDEYRSYNLKKVINATGVVLHTNLGRAPLPEEALKNLLDVASGYSNLEYDMREGSRGERYSHIRELLCEITGAEDAIVVNNNAGAVLLVLSALASGKEVIISRGQLVEIGGSFRVPDVMAQSGARLVEVGTTNKTNIGDYERAISQDTALLLKVHTSNFRFVGFWAEVGVGQLKSLGLKYGIPVMEDLGSGVLVDLRKFGLPPEPTVQESIRAGADIVTFSGDKLLGGPQAGIIVGRKELLENIKRHPLTRALRIDKLTLSALEAVLRLYRDDSLDRIPVIKMLSKSPEDMEKDARQLTAGLQKVIRERGTVEIIDDVSQVGGGSLPGVELPTKAVALSLREMGPEELAERLRKARIPVIGRVKKDRFLLDVRTMSEEDLKTAVEMVGSVL</sequence>
<dbReference type="GO" id="GO:0004125">
    <property type="term" value="F:L-seryl-tRNA(Sec) selenium transferase activity"/>
    <property type="evidence" value="ECO:0007669"/>
    <property type="project" value="UniProtKB-UniRule"/>
</dbReference>
<keyword evidence="3 8" id="KW-0808">Transferase</keyword>
<gene>
    <name evidence="8" type="primary">selA</name>
    <name evidence="11" type="ORF">LZ11_00572</name>
</gene>
<name>A0A5S5AXM9_9FIRM</name>
<comment type="cofactor">
    <cofactor evidence="1 8 9">
        <name>pyridoxal 5'-phosphate</name>
        <dbReference type="ChEBI" id="CHEBI:597326"/>
    </cofactor>
</comment>
<keyword evidence="5 8" id="KW-0648">Protein biosynthesis</keyword>
<evidence type="ECO:0000256" key="4">
    <source>
        <dbReference type="ARBA" id="ARBA00022898"/>
    </source>
</evidence>
<comment type="subcellular location">
    <subcellularLocation>
        <location evidence="8">Cytoplasm</location>
    </subcellularLocation>
</comment>
<dbReference type="GO" id="GO:0001514">
    <property type="term" value="P:selenocysteine incorporation"/>
    <property type="evidence" value="ECO:0007669"/>
    <property type="project" value="UniProtKB-UniRule"/>
</dbReference>
<evidence type="ECO:0000313" key="12">
    <source>
        <dbReference type="Proteomes" id="UP000322294"/>
    </source>
</evidence>
<keyword evidence="6 8" id="KW-0711">Selenium</keyword>
<dbReference type="InterPro" id="IPR018319">
    <property type="entry name" value="SelA-like"/>
</dbReference>
<dbReference type="Pfam" id="PF03841">
    <property type="entry name" value="SelA"/>
    <property type="match status" value="1"/>
</dbReference>
<dbReference type="Gene3D" id="3.90.1150.180">
    <property type="match status" value="1"/>
</dbReference>
<dbReference type="SUPFAM" id="SSF53383">
    <property type="entry name" value="PLP-dependent transferases"/>
    <property type="match status" value="1"/>
</dbReference>
<keyword evidence="2 8" id="KW-0963">Cytoplasm</keyword>
<dbReference type="GO" id="GO:0005737">
    <property type="term" value="C:cytoplasm"/>
    <property type="evidence" value="ECO:0007669"/>
    <property type="project" value="UniProtKB-SubCell"/>
</dbReference>
<dbReference type="UniPathway" id="UPA00906">
    <property type="reaction ID" value="UER00896"/>
</dbReference>
<dbReference type="Proteomes" id="UP000322294">
    <property type="component" value="Unassembled WGS sequence"/>
</dbReference>
<dbReference type="InterPro" id="IPR004534">
    <property type="entry name" value="SelA_trans"/>
</dbReference>
<comment type="catalytic activity">
    <reaction evidence="8">
        <text>L-seryl-tRNA(Sec) + selenophosphate + H(+) = L-selenocysteinyl-tRNA(Sec) + phosphate</text>
        <dbReference type="Rhea" id="RHEA:22728"/>
        <dbReference type="Rhea" id="RHEA-COMP:9742"/>
        <dbReference type="Rhea" id="RHEA-COMP:9743"/>
        <dbReference type="ChEBI" id="CHEBI:15378"/>
        <dbReference type="ChEBI" id="CHEBI:16144"/>
        <dbReference type="ChEBI" id="CHEBI:43474"/>
        <dbReference type="ChEBI" id="CHEBI:78533"/>
        <dbReference type="ChEBI" id="CHEBI:78573"/>
        <dbReference type="EC" id="2.9.1.1"/>
    </reaction>
</comment>
<accession>A0A5S5AXM9</accession>
<dbReference type="Pfam" id="PF12390">
    <property type="entry name" value="Se-cys_synth_N"/>
    <property type="match status" value="1"/>
</dbReference>
<comment type="function">
    <text evidence="8">Converts seryl-tRNA(Sec) to selenocysteinyl-tRNA(Sec) required for selenoprotein biosynthesis.</text>
</comment>
<evidence type="ECO:0000313" key="11">
    <source>
        <dbReference type="EMBL" id="TYP57580.1"/>
    </source>
</evidence>
<keyword evidence="4 8" id="KW-0663">Pyridoxal phosphate</keyword>
<dbReference type="OrthoDB" id="9787096at2"/>
<organism evidence="11 12">
    <name type="scientific">Thermosediminibacter litoriperuensis</name>
    <dbReference type="NCBI Taxonomy" id="291989"/>
    <lineage>
        <taxon>Bacteria</taxon>
        <taxon>Bacillati</taxon>
        <taxon>Bacillota</taxon>
        <taxon>Clostridia</taxon>
        <taxon>Thermosediminibacterales</taxon>
        <taxon>Thermosediminibacteraceae</taxon>
        <taxon>Thermosediminibacter</taxon>
    </lineage>
</organism>
<dbReference type="InterPro" id="IPR015424">
    <property type="entry name" value="PyrdxlP-dep_Trfase"/>
</dbReference>
<dbReference type="GO" id="GO:0001717">
    <property type="term" value="P:conversion of seryl-tRNAsec to selenocys-tRNAsec"/>
    <property type="evidence" value="ECO:0007669"/>
    <property type="project" value="UniProtKB-UniRule"/>
</dbReference>
<comment type="caution">
    <text evidence="11">The sequence shown here is derived from an EMBL/GenBank/DDBJ whole genome shotgun (WGS) entry which is preliminary data.</text>
</comment>
<dbReference type="RefSeq" id="WP_148866387.1">
    <property type="nucleotide sequence ID" value="NZ_VNHO01000005.1"/>
</dbReference>
<dbReference type="InterPro" id="IPR015421">
    <property type="entry name" value="PyrdxlP-dep_Trfase_major"/>
</dbReference>
<evidence type="ECO:0000256" key="2">
    <source>
        <dbReference type="ARBA" id="ARBA00022490"/>
    </source>
</evidence>
<dbReference type="EMBL" id="VNHO01000005">
    <property type="protein sequence ID" value="TYP57580.1"/>
    <property type="molecule type" value="Genomic_DNA"/>
</dbReference>
<keyword evidence="12" id="KW-1185">Reference proteome</keyword>
<evidence type="ECO:0000256" key="3">
    <source>
        <dbReference type="ARBA" id="ARBA00022679"/>
    </source>
</evidence>
<dbReference type="PANTHER" id="PTHR32328">
    <property type="entry name" value="L-SERYL-TRNA(SEC) SELENIUM TRANSFERASE"/>
    <property type="match status" value="1"/>
</dbReference>
<evidence type="ECO:0000256" key="5">
    <source>
        <dbReference type="ARBA" id="ARBA00022917"/>
    </source>
</evidence>
<evidence type="ECO:0000256" key="8">
    <source>
        <dbReference type="HAMAP-Rule" id="MF_00423"/>
    </source>
</evidence>
<dbReference type="EC" id="2.9.1.1" evidence="8"/>
<dbReference type="AlphaFoldDB" id="A0A5S5AXM9"/>
<reference evidence="11 12" key="1">
    <citation type="submission" date="2019-07" db="EMBL/GenBank/DDBJ databases">
        <title>Genomic Encyclopedia of Type Strains, Phase I: the one thousand microbial genomes (KMG-I) project.</title>
        <authorList>
            <person name="Kyrpides N."/>
        </authorList>
    </citation>
    <scope>NUCLEOTIDE SEQUENCE [LARGE SCALE GENOMIC DNA]</scope>
    <source>
        <strain evidence="11 12">DSM 16647</strain>
    </source>
</reference>
<proteinExistence type="inferred from homology"/>
<evidence type="ECO:0000256" key="6">
    <source>
        <dbReference type="ARBA" id="ARBA00023266"/>
    </source>
</evidence>
<protein>
    <recommendedName>
        <fullName evidence="8">L-seryl-tRNA(Sec) selenium transferase</fullName>
        <ecNumber evidence="8">2.9.1.1</ecNumber>
    </recommendedName>
    <alternativeName>
        <fullName evidence="8">Selenocysteine synthase</fullName>
        <shortName evidence="8">Sec synthase</shortName>
    </alternativeName>
    <alternativeName>
        <fullName evidence="8">Selenocysteinyl-tRNA(Sec) synthase</fullName>
    </alternativeName>
</protein>
<dbReference type="HAMAP" id="MF_00423">
    <property type="entry name" value="SelA"/>
    <property type="match status" value="1"/>
</dbReference>
<evidence type="ECO:0000256" key="9">
    <source>
        <dbReference type="PIRSR" id="PIRSR618319-50"/>
    </source>
</evidence>
<dbReference type="PANTHER" id="PTHR32328:SF0">
    <property type="entry name" value="L-SERYL-TRNA(SEC) SELENIUM TRANSFERASE"/>
    <property type="match status" value="1"/>
</dbReference>
<dbReference type="NCBIfam" id="TIGR00474">
    <property type="entry name" value="selA"/>
    <property type="match status" value="1"/>
</dbReference>